<keyword evidence="2" id="KW-1185">Reference proteome</keyword>
<evidence type="ECO:0008006" key="3">
    <source>
        <dbReference type="Google" id="ProtNLM"/>
    </source>
</evidence>
<dbReference type="EMBL" id="MU070029">
    <property type="protein sequence ID" value="KAF5830566.1"/>
    <property type="molecule type" value="Genomic_DNA"/>
</dbReference>
<reference evidence="1" key="1">
    <citation type="submission" date="2017-08" db="EMBL/GenBank/DDBJ databases">
        <authorList>
            <person name="Polle J.E."/>
            <person name="Barry K."/>
            <person name="Cushman J."/>
            <person name="Schmutz J."/>
            <person name="Tran D."/>
            <person name="Hathwaick L.T."/>
            <person name="Yim W.C."/>
            <person name="Jenkins J."/>
            <person name="Mckie-Krisberg Z.M."/>
            <person name="Prochnik S."/>
            <person name="Lindquist E."/>
            <person name="Dockter R.B."/>
            <person name="Adam C."/>
            <person name="Molina H."/>
            <person name="Bunkerborg J."/>
            <person name="Jin E."/>
            <person name="Buchheim M."/>
            <person name="Magnuson J."/>
        </authorList>
    </citation>
    <scope>NUCLEOTIDE SEQUENCE</scope>
    <source>
        <strain evidence="1">CCAP 19/18</strain>
    </source>
</reference>
<evidence type="ECO:0000313" key="2">
    <source>
        <dbReference type="Proteomes" id="UP000815325"/>
    </source>
</evidence>
<evidence type="ECO:0000313" key="1">
    <source>
        <dbReference type="EMBL" id="KAF5830566.1"/>
    </source>
</evidence>
<protein>
    <recommendedName>
        <fullName evidence="3">Encoded protein</fullName>
    </recommendedName>
</protein>
<comment type="caution">
    <text evidence="1">The sequence shown here is derived from an EMBL/GenBank/DDBJ whole genome shotgun (WGS) entry which is preliminary data.</text>
</comment>
<proteinExistence type="predicted"/>
<sequence>MPISCSSESSEFSDLEMDDIVKVKLRATTPPWQRTEESLWLGQYNKLGKKSTRAAIEVSREENTMHRPLF</sequence>
<organism evidence="1 2">
    <name type="scientific">Dunaliella salina</name>
    <name type="common">Green alga</name>
    <name type="synonym">Protococcus salinus</name>
    <dbReference type="NCBI Taxonomy" id="3046"/>
    <lineage>
        <taxon>Eukaryota</taxon>
        <taxon>Viridiplantae</taxon>
        <taxon>Chlorophyta</taxon>
        <taxon>core chlorophytes</taxon>
        <taxon>Chlorophyceae</taxon>
        <taxon>CS clade</taxon>
        <taxon>Chlamydomonadales</taxon>
        <taxon>Dunaliellaceae</taxon>
        <taxon>Dunaliella</taxon>
    </lineage>
</organism>
<accession>A0ABQ7G7K0</accession>
<gene>
    <name evidence="1" type="ORF">DUNSADRAFT_14351</name>
</gene>
<name>A0ABQ7G7K0_DUNSA</name>
<dbReference type="Proteomes" id="UP000815325">
    <property type="component" value="Unassembled WGS sequence"/>
</dbReference>